<sequence>MIFGCRRQQAVFVTPLALPVVAAPLPVFTHVPVRVPVSVPVPVPTPVPVPVAVPVPTPVVKVQTSRLVFREVPVQKIVKELRVEVEKGEEITVPLQPRCFF</sequence>
<reference evidence="2" key="1">
    <citation type="submission" date="2021-02" db="EMBL/GenBank/DDBJ databases">
        <authorList>
            <person name="Nowell W R."/>
        </authorList>
    </citation>
    <scope>NUCLEOTIDE SEQUENCE</scope>
    <source>
        <strain evidence="2">Ploen Becks lab</strain>
    </source>
</reference>
<accession>A0A814AZA1</accession>
<evidence type="ECO:0000313" key="2">
    <source>
        <dbReference type="EMBL" id="CAF0920827.1"/>
    </source>
</evidence>
<evidence type="ECO:0000313" key="3">
    <source>
        <dbReference type="Proteomes" id="UP000663879"/>
    </source>
</evidence>
<name>A0A814AZA1_9BILA</name>
<keyword evidence="1" id="KW-0732">Signal</keyword>
<protein>
    <submittedName>
        <fullName evidence="2">Uncharacterized protein</fullName>
    </submittedName>
</protein>
<feature type="signal peptide" evidence="1">
    <location>
        <begin position="1"/>
        <end position="24"/>
    </location>
</feature>
<dbReference type="AlphaFoldDB" id="A0A814AZA1"/>
<organism evidence="2 3">
    <name type="scientific">Brachionus calyciflorus</name>
    <dbReference type="NCBI Taxonomy" id="104777"/>
    <lineage>
        <taxon>Eukaryota</taxon>
        <taxon>Metazoa</taxon>
        <taxon>Spiralia</taxon>
        <taxon>Gnathifera</taxon>
        <taxon>Rotifera</taxon>
        <taxon>Eurotatoria</taxon>
        <taxon>Monogononta</taxon>
        <taxon>Pseudotrocha</taxon>
        <taxon>Ploima</taxon>
        <taxon>Brachionidae</taxon>
        <taxon>Brachionus</taxon>
    </lineage>
</organism>
<keyword evidence="3" id="KW-1185">Reference proteome</keyword>
<dbReference type="EMBL" id="CAJNOC010002235">
    <property type="protein sequence ID" value="CAF0920827.1"/>
    <property type="molecule type" value="Genomic_DNA"/>
</dbReference>
<proteinExistence type="predicted"/>
<gene>
    <name evidence="2" type="ORF">OXX778_LOCUS12377</name>
</gene>
<comment type="caution">
    <text evidence="2">The sequence shown here is derived from an EMBL/GenBank/DDBJ whole genome shotgun (WGS) entry which is preliminary data.</text>
</comment>
<feature type="chain" id="PRO_5033046202" evidence="1">
    <location>
        <begin position="25"/>
        <end position="101"/>
    </location>
</feature>
<dbReference type="Proteomes" id="UP000663879">
    <property type="component" value="Unassembled WGS sequence"/>
</dbReference>
<evidence type="ECO:0000256" key="1">
    <source>
        <dbReference type="SAM" id="SignalP"/>
    </source>
</evidence>